<name>A0A852VN72_9MICO</name>
<evidence type="ECO:0000313" key="3">
    <source>
        <dbReference type="Proteomes" id="UP000554054"/>
    </source>
</evidence>
<feature type="region of interest" description="Disordered" evidence="1">
    <location>
        <begin position="119"/>
        <end position="148"/>
    </location>
</feature>
<dbReference type="Proteomes" id="UP000554054">
    <property type="component" value="Unassembled WGS sequence"/>
</dbReference>
<dbReference type="AlphaFoldDB" id="A0A852VN72"/>
<comment type="caution">
    <text evidence="2">The sequence shown here is derived from an EMBL/GenBank/DDBJ whole genome shotgun (WGS) entry which is preliminary data.</text>
</comment>
<proteinExistence type="predicted"/>
<feature type="compositionally biased region" description="Polar residues" evidence="1">
    <location>
        <begin position="1"/>
        <end position="16"/>
    </location>
</feature>
<feature type="region of interest" description="Disordered" evidence="1">
    <location>
        <begin position="454"/>
        <end position="481"/>
    </location>
</feature>
<accession>A0A852VN72</accession>
<sequence length="709" mass="76668">MKAAQGTATHVSTSEGARQLAQRITDPQRPHPFVVITKDDSGTSSFDADDIAAALRIHADVWVVSAGCTWDLNEGLGLHKVFGDAAAVYPPLAGNDLRNTVVLGTSRAADEAIVAAAREAAPGRTPRRPVVTRAAKETTGSTRPSGGLHFADTAAKVDALAHHLLDPTRDRPLAVVTIPSNRTKPWIDPQEIVTTVGSGAEVHLLETGPRTFQLTSHLNRMAGVYGGAGRVYDVGQEWLANPYLSPLRFAYDQVEGRRACADLINDLVGALARTGHLSTESSVTTKQVTGEVAGVVPPSRALVRLDDGELATIWAELVSPGLDIGAIVETGTAISGEYDPESRRVDIGGVLRSSSEVRAGLSAGVVIAASVKEITANEVVLVPYPGVTSTLSADAVTGNELDDLTELLSPGEVVPVRYLGPGLEAASWSLGMADVDDDEPVLPVALVPEGPSWLAVPAPAADQTGPEDVQPADETGDERLHQERLESALREAEQRLAELSAESVRSDDLARRNAELEIELRARDLEIDTMHREIRDAMRKVSSLERQLEHERTVRRRAVQKSNKSKGDEQREVLGFADPEQQLRWDIQRTWVESTRPEYKDEWRLPDGYAVGPDFCDSLQGVEGVSRDRVLHVLVRLLTGRGVPGDHPLRTNKSGNSPAVTRMVDGVEWLCRRAPLQQSTPSARRLSYWRDDSGRIALSRVAVHDDLTP</sequence>
<evidence type="ECO:0008006" key="4">
    <source>
        <dbReference type="Google" id="ProtNLM"/>
    </source>
</evidence>
<evidence type="ECO:0000256" key="1">
    <source>
        <dbReference type="SAM" id="MobiDB-lite"/>
    </source>
</evidence>
<dbReference type="EMBL" id="JACCAE010000001">
    <property type="protein sequence ID" value="NYF96900.1"/>
    <property type="molecule type" value="Genomic_DNA"/>
</dbReference>
<evidence type="ECO:0000313" key="2">
    <source>
        <dbReference type="EMBL" id="NYF96900.1"/>
    </source>
</evidence>
<dbReference type="RefSeq" id="WP_185989898.1">
    <property type="nucleotide sequence ID" value="NZ_JACCAE010000001.1"/>
</dbReference>
<keyword evidence="3" id="KW-1185">Reference proteome</keyword>
<organism evidence="2 3">
    <name type="scientific">Janibacter cremeus</name>
    <dbReference type="NCBI Taxonomy" id="1285192"/>
    <lineage>
        <taxon>Bacteria</taxon>
        <taxon>Bacillati</taxon>
        <taxon>Actinomycetota</taxon>
        <taxon>Actinomycetes</taxon>
        <taxon>Micrococcales</taxon>
        <taxon>Intrasporangiaceae</taxon>
        <taxon>Janibacter</taxon>
    </lineage>
</organism>
<reference evidence="2 3" key="1">
    <citation type="submission" date="2020-07" db="EMBL/GenBank/DDBJ databases">
        <title>Sequencing the genomes of 1000 actinobacteria strains.</title>
        <authorList>
            <person name="Klenk H.-P."/>
        </authorList>
    </citation>
    <scope>NUCLEOTIDE SEQUENCE [LARGE SCALE GENOMIC DNA]</scope>
    <source>
        <strain evidence="2 3">DSM 26154</strain>
    </source>
</reference>
<feature type="region of interest" description="Disordered" evidence="1">
    <location>
        <begin position="1"/>
        <end position="24"/>
    </location>
</feature>
<protein>
    <recommendedName>
        <fullName evidence="4">S1 motif domain-containing protein</fullName>
    </recommendedName>
</protein>
<feature type="compositionally biased region" description="Low complexity" evidence="1">
    <location>
        <begin position="119"/>
        <end position="133"/>
    </location>
</feature>
<gene>
    <name evidence="2" type="ORF">BJY20_000292</name>
</gene>
<feature type="region of interest" description="Disordered" evidence="1">
    <location>
        <begin position="552"/>
        <end position="572"/>
    </location>
</feature>